<dbReference type="InterPro" id="IPR036388">
    <property type="entry name" value="WH-like_DNA-bd_sf"/>
</dbReference>
<feature type="domain" description="HTH luxR-type" evidence="1">
    <location>
        <begin position="89"/>
        <end position="146"/>
    </location>
</feature>
<reference evidence="3" key="1">
    <citation type="submission" date="2018-03" db="EMBL/GenBank/DDBJ databases">
        <authorList>
            <person name="Rodrigo-Torres L."/>
            <person name="Arahal R. D."/>
            <person name="Lucena T."/>
        </authorList>
    </citation>
    <scope>NUCLEOTIDE SEQUENCE [LARGE SCALE GENOMIC DNA]</scope>
    <source>
        <strain evidence="3">CECT 7615</strain>
    </source>
</reference>
<dbReference type="EMBL" id="ONZG01000015">
    <property type="protein sequence ID" value="SPJ30973.1"/>
    <property type="molecule type" value="Genomic_DNA"/>
</dbReference>
<dbReference type="InterPro" id="IPR036693">
    <property type="entry name" value="TF_LuxR_autoind-bd_dom_sf"/>
</dbReference>
<gene>
    <name evidence="2" type="ORF">TRM7615_04510</name>
</gene>
<proteinExistence type="predicted"/>
<protein>
    <recommendedName>
        <fullName evidence="1">HTH luxR-type domain-containing protein</fullName>
    </recommendedName>
</protein>
<dbReference type="GO" id="GO:0003677">
    <property type="term" value="F:DNA binding"/>
    <property type="evidence" value="ECO:0007669"/>
    <property type="project" value="InterPro"/>
</dbReference>
<dbReference type="GO" id="GO:0006355">
    <property type="term" value="P:regulation of DNA-templated transcription"/>
    <property type="evidence" value="ECO:0007669"/>
    <property type="project" value="InterPro"/>
</dbReference>
<dbReference type="SMART" id="SM00421">
    <property type="entry name" value="HTH_LUXR"/>
    <property type="match status" value="1"/>
</dbReference>
<sequence>MAVDPTILHGQKNAGHFTWGKLSELYPDNPVMLGAAEAGMKEGNTLSLRMNGVCAIFSGDGPIWNNTQVQQAAAATSGLAFMFGEQPMPCILANPEMDVVRLMADGAKDREIAERLGVKIETIRKRREKAYDLTGTRSPASLLSFVIRNCWL</sequence>
<dbReference type="InterPro" id="IPR000792">
    <property type="entry name" value="Tscrpt_reg_LuxR_C"/>
</dbReference>
<evidence type="ECO:0000259" key="1">
    <source>
        <dbReference type="SMART" id="SM00421"/>
    </source>
</evidence>
<dbReference type="InterPro" id="IPR016032">
    <property type="entry name" value="Sig_transdc_resp-reg_C-effctor"/>
</dbReference>
<keyword evidence="3" id="KW-1185">Reference proteome</keyword>
<dbReference type="SUPFAM" id="SSF75516">
    <property type="entry name" value="Pheromone-binding domain of LuxR-like quorum-sensing transcription factors"/>
    <property type="match status" value="1"/>
</dbReference>
<dbReference type="Proteomes" id="UP000244898">
    <property type="component" value="Unassembled WGS sequence"/>
</dbReference>
<dbReference type="Gene3D" id="3.30.450.80">
    <property type="entry name" value="Transcription factor LuxR-like, autoinducer-binding domain"/>
    <property type="match status" value="1"/>
</dbReference>
<name>A0A2R8CEU1_9RHOB</name>
<evidence type="ECO:0000313" key="2">
    <source>
        <dbReference type="EMBL" id="SPJ30973.1"/>
    </source>
</evidence>
<dbReference type="SUPFAM" id="SSF46894">
    <property type="entry name" value="C-terminal effector domain of the bipartite response regulators"/>
    <property type="match status" value="1"/>
</dbReference>
<accession>A0A2R8CEU1</accession>
<dbReference type="AlphaFoldDB" id="A0A2R8CEU1"/>
<organism evidence="2 3">
    <name type="scientific">Falsiruegeria mediterranea M17</name>
    <dbReference type="NCBI Taxonomy" id="1200281"/>
    <lineage>
        <taxon>Bacteria</taxon>
        <taxon>Pseudomonadati</taxon>
        <taxon>Pseudomonadota</taxon>
        <taxon>Alphaproteobacteria</taxon>
        <taxon>Rhodobacterales</taxon>
        <taxon>Roseobacteraceae</taxon>
        <taxon>Falsiruegeria</taxon>
    </lineage>
</organism>
<evidence type="ECO:0000313" key="3">
    <source>
        <dbReference type="Proteomes" id="UP000244898"/>
    </source>
</evidence>
<dbReference type="Gene3D" id="1.10.10.10">
    <property type="entry name" value="Winged helix-like DNA-binding domain superfamily/Winged helix DNA-binding domain"/>
    <property type="match status" value="1"/>
</dbReference>